<dbReference type="Pfam" id="PF00294">
    <property type="entry name" value="PfkB"/>
    <property type="match status" value="1"/>
</dbReference>
<keyword evidence="5" id="KW-0067">ATP-binding</keyword>
<keyword evidence="3" id="KW-0547">Nucleotide-binding</keyword>
<evidence type="ECO:0000256" key="3">
    <source>
        <dbReference type="ARBA" id="ARBA00022741"/>
    </source>
</evidence>
<dbReference type="Proteomes" id="UP000346198">
    <property type="component" value="Unassembled WGS sequence"/>
</dbReference>
<dbReference type="GO" id="GO:0016301">
    <property type="term" value="F:kinase activity"/>
    <property type="evidence" value="ECO:0007669"/>
    <property type="project" value="UniProtKB-KW"/>
</dbReference>
<reference evidence="8 9" key="1">
    <citation type="submission" date="2019-04" db="EMBL/GenBank/DDBJ databases">
        <authorList>
            <person name="Van Vliet M D."/>
        </authorList>
    </citation>
    <scope>NUCLEOTIDE SEQUENCE [LARGE SCALE GENOMIC DNA]</scope>
    <source>
        <strain evidence="8 9">F21</strain>
    </source>
</reference>
<keyword evidence="4 8" id="KW-0418">Kinase</keyword>
<dbReference type="InterPro" id="IPR029056">
    <property type="entry name" value="Ribokinase-like"/>
</dbReference>
<dbReference type="NCBIfam" id="TIGR03168">
    <property type="entry name" value="1-PFK"/>
    <property type="match status" value="1"/>
</dbReference>
<dbReference type="GO" id="GO:0005524">
    <property type="term" value="F:ATP binding"/>
    <property type="evidence" value="ECO:0007669"/>
    <property type="project" value="UniProtKB-KW"/>
</dbReference>
<evidence type="ECO:0000256" key="5">
    <source>
        <dbReference type="ARBA" id="ARBA00022840"/>
    </source>
</evidence>
<evidence type="ECO:0000256" key="1">
    <source>
        <dbReference type="ARBA" id="ARBA00010688"/>
    </source>
</evidence>
<dbReference type="PROSITE" id="PS00583">
    <property type="entry name" value="PFKB_KINASES_1"/>
    <property type="match status" value="1"/>
</dbReference>
<feature type="domain" description="Carbohydrate kinase PfkB" evidence="7">
    <location>
        <begin position="37"/>
        <end position="294"/>
    </location>
</feature>
<dbReference type="EMBL" id="CAAHFH010000003">
    <property type="protein sequence ID" value="VGO23074.1"/>
    <property type="molecule type" value="Genomic_DNA"/>
</dbReference>
<dbReference type="GO" id="GO:0016773">
    <property type="term" value="F:phosphotransferase activity, alcohol group as acceptor"/>
    <property type="evidence" value="ECO:0007669"/>
    <property type="project" value="InterPro"/>
</dbReference>
<name>A0A6C2UV77_9BACT</name>
<dbReference type="AlphaFoldDB" id="A0A6C2UV77"/>
<dbReference type="PROSITE" id="PS00584">
    <property type="entry name" value="PFKB_KINASES_2"/>
    <property type="match status" value="1"/>
</dbReference>
<evidence type="ECO:0000256" key="2">
    <source>
        <dbReference type="ARBA" id="ARBA00022679"/>
    </source>
</evidence>
<evidence type="ECO:0000259" key="7">
    <source>
        <dbReference type="Pfam" id="PF00294"/>
    </source>
</evidence>
<gene>
    <name evidence="8" type="primary">lacC</name>
    <name evidence="8" type="ORF">SCARR_05173</name>
</gene>
<organism evidence="8 9">
    <name type="scientific">Pontiella sulfatireligans</name>
    <dbReference type="NCBI Taxonomy" id="2750658"/>
    <lineage>
        <taxon>Bacteria</taxon>
        <taxon>Pseudomonadati</taxon>
        <taxon>Kiritimatiellota</taxon>
        <taxon>Kiritimatiellia</taxon>
        <taxon>Kiritimatiellales</taxon>
        <taxon>Pontiellaceae</taxon>
        <taxon>Pontiella</taxon>
    </lineage>
</organism>
<evidence type="ECO:0000256" key="4">
    <source>
        <dbReference type="ARBA" id="ARBA00022777"/>
    </source>
</evidence>
<sequence length="321" mass="33987">MKKLRYYVLHMKTSSKPIICCGFTPCVQRILEFPKVEKGIVNRASKVTIGIGGKGANTARMVKQQGGSPILVGFVGGANGTLLRQMLDTEDVGCRHVVVEGETRVCQTLVEAGNPETTELVEEMPPLSHDNWRHMMKLFESLELTGAIVPVSGKLPAGAPVDAYAQICRMVHEQGGRVILDAPGEPLLLALEHKPFMVKINDVELLQTMGGDDLLGACKELIASGAQAVLITRGGRTAFFVDSSRAFEIFPPKIEAVNPVGSGDAVTAGMAVALNNGSDISGALTNGMACGAANALNLVSGMLKLEDVERLSAQVRVAPLG</sequence>
<dbReference type="CDD" id="cd01164">
    <property type="entry name" value="FruK_PfkB_like"/>
    <property type="match status" value="1"/>
</dbReference>
<keyword evidence="2 6" id="KW-0808">Transferase</keyword>
<keyword evidence="9" id="KW-1185">Reference proteome</keyword>
<dbReference type="InterPro" id="IPR017583">
    <property type="entry name" value="Tagatose/fructose_Pkinase"/>
</dbReference>
<evidence type="ECO:0000256" key="6">
    <source>
        <dbReference type="PIRNR" id="PIRNR000535"/>
    </source>
</evidence>
<dbReference type="GO" id="GO:0005975">
    <property type="term" value="P:carbohydrate metabolic process"/>
    <property type="evidence" value="ECO:0007669"/>
    <property type="project" value="InterPro"/>
</dbReference>
<dbReference type="SUPFAM" id="SSF53613">
    <property type="entry name" value="Ribokinase-like"/>
    <property type="match status" value="1"/>
</dbReference>
<dbReference type="PANTHER" id="PTHR46566:SF2">
    <property type="entry name" value="ATP-DEPENDENT 6-PHOSPHOFRUCTOKINASE ISOZYME 2"/>
    <property type="match status" value="1"/>
</dbReference>
<accession>A0A6C2UV77</accession>
<proteinExistence type="inferred from homology"/>
<protein>
    <submittedName>
        <fullName evidence="8">Tagatose-6-phosphate kinase</fullName>
    </submittedName>
</protein>
<evidence type="ECO:0000313" key="8">
    <source>
        <dbReference type="EMBL" id="VGO23074.1"/>
    </source>
</evidence>
<dbReference type="InterPro" id="IPR011611">
    <property type="entry name" value="PfkB_dom"/>
</dbReference>
<evidence type="ECO:0000313" key="9">
    <source>
        <dbReference type="Proteomes" id="UP000346198"/>
    </source>
</evidence>
<comment type="similarity">
    <text evidence="1">Belongs to the carbohydrate kinase PfkB family.</text>
</comment>
<dbReference type="InterPro" id="IPR002173">
    <property type="entry name" value="Carboh/pur_kinase_PfkB_CS"/>
</dbReference>
<dbReference type="PIRSF" id="PIRSF000535">
    <property type="entry name" value="1PFK/6PFK/LacC"/>
    <property type="match status" value="1"/>
</dbReference>
<dbReference type="Gene3D" id="3.40.1190.20">
    <property type="match status" value="1"/>
</dbReference>
<dbReference type="PANTHER" id="PTHR46566">
    <property type="entry name" value="1-PHOSPHOFRUCTOKINASE-RELATED"/>
    <property type="match status" value="1"/>
</dbReference>